<evidence type="ECO:0000313" key="1">
    <source>
        <dbReference type="EMBL" id="MBN3106116.1"/>
    </source>
</evidence>
<gene>
    <name evidence="2" type="ORF">F126LOC_019750</name>
    <name evidence="1" type="ORF">H4F48_08485</name>
</gene>
<evidence type="ECO:0000313" key="4">
    <source>
        <dbReference type="Proteomes" id="UP000762586"/>
    </source>
</evidence>
<dbReference type="EMBL" id="CP065031">
    <property type="protein sequence ID" value="QPK23821.1"/>
    <property type="molecule type" value="Genomic_DNA"/>
</dbReference>
<sequence>MLFLLSPNSPRFQVFVLLNAELLHFIEHSVSSGTFRENLFTEGEVGKACWNNSKSNNQRAKNDLTKEKFEKLYIELQNTTEGVRRQLFESIRDHQNLQLFFSNPNREILDFLPKTCFEALKNVTTHLYCSTKEIQAIKDQAGGVDINAHFNAFRNDGVNGNICKACGMRELAPFRAGVQEEEQWRADYDHQLCKSKYPIFAVHPDNLIPLCDVCNQDAKKAKDLFRDNNSNNRLSFYPYLEEARNFIGIDIERLRDPEPMVSVIWSTMDEDLINKLNTWDEIYEIRSRVEGKLRSLELVVEDEIHPIDLPDLQEQIIRRARPIPEATLKRKEWAFWYQKLFYLLSQIDLAPFEEKLVFFQQQGLDGGEYILGED</sequence>
<reference evidence="1 4" key="1">
    <citation type="submission" date="2020-07" db="EMBL/GenBank/DDBJ databases">
        <title>A pangenomic view of the genus Pectobacterium provides insights into genome organization, phylogeny, and virulence.</title>
        <authorList>
            <person name="Jonkheer E."/>
            <person name="Brankovics B."/>
            <person name="Houwers I."/>
            <person name="Van Der Wolf J."/>
            <person name="Bonants P."/>
            <person name="Vreeburg R."/>
            <person name="Bollema R."/>
            <person name="De Haan J."/>
            <person name="Berke L."/>
            <person name="De Ridder D."/>
            <person name="Smit S."/>
            <person name="Van Der Lee T.A.J."/>
        </authorList>
    </citation>
    <scope>NUCLEOTIDE SEQUENCE [LARGE SCALE GENOMIC DNA]</scope>
    <source>
        <strain evidence="1 4">NAK:384</strain>
    </source>
</reference>
<dbReference type="EMBL" id="JACGET010000011">
    <property type="protein sequence ID" value="MBN3106116.1"/>
    <property type="molecule type" value="Genomic_DNA"/>
</dbReference>
<evidence type="ECO:0000313" key="3">
    <source>
        <dbReference type="Proteomes" id="UP000269351"/>
    </source>
</evidence>
<organism evidence="2 3">
    <name type="scientific">Pectobacterium brasiliense</name>
    <dbReference type="NCBI Taxonomy" id="180957"/>
    <lineage>
        <taxon>Bacteria</taxon>
        <taxon>Pseudomonadati</taxon>
        <taxon>Pseudomonadota</taxon>
        <taxon>Gammaproteobacteria</taxon>
        <taxon>Enterobacterales</taxon>
        <taxon>Pectobacteriaceae</taxon>
        <taxon>Pectobacterium</taxon>
    </lineage>
</organism>
<keyword evidence="4" id="KW-1185">Reference proteome</keyword>
<accession>A0A433NIB6</accession>
<dbReference type="AlphaFoldDB" id="A0A433NIB6"/>
<dbReference type="RefSeq" id="WP_119871075.1">
    <property type="nucleotide sequence ID" value="NZ_BSWF01000001.1"/>
</dbReference>
<proteinExistence type="predicted"/>
<dbReference type="Proteomes" id="UP000762586">
    <property type="component" value="Unassembled WGS sequence"/>
</dbReference>
<name>A0A433NIB6_9GAMM</name>
<evidence type="ECO:0008006" key="5">
    <source>
        <dbReference type="Google" id="ProtNLM"/>
    </source>
</evidence>
<reference evidence="2 3" key="2">
    <citation type="submission" date="2020-11" db="EMBL/GenBank/DDBJ databases">
        <title>Complete genome sequence of Pectobacterium brasiliense strain F126.</title>
        <authorList>
            <person name="Miroshnikov K."/>
            <person name="Vo T.N.H."/>
            <person name="Khodykina M.V."/>
            <person name="Kabanova A.P."/>
            <person name="Shneider M."/>
            <person name="Korzhenkov A."/>
            <person name="Toschakov S.V."/>
            <person name="Miroshnikov K.A."/>
            <person name="Ignatov A.N."/>
            <person name="Mikhailova Y.V."/>
            <person name="Shelenkov A."/>
            <person name="Yanushevich Y.G."/>
            <person name="Evseev P.V."/>
        </authorList>
    </citation>
    <scope>NUCLEOTIDE SEQUENCE [LARGE SCALE GENOMIC DNA]</scope>
    <source>
        <strain evidence="2 3">F126</strain>
    </source>
</reference>
<protein>
    <recommendedName>
        <fullName evidence="5">HNH endonuclease</fullName>
    </recommendedName>
</protein>
<dbReference type="Proteomes" id="UP000269351">
    <property type="component" value="Chromosome"/>
</dbReference>
<evidence type="ECO:0000313" key="2">
    <source>
        <dbReference type="EMBL" id="QPK23821.1"/>
    </source>
</evidence>